<dbReference type="Proteomes" id="UP000618591">
    <property type="component" value="Unassembled WGS sequence"/>
</dbReference>
<dbReference type="InterPro" id="IPR007730">
    <property type="entry name" value="SPOR-like_dom"/>
</dbReference>
<evidence type="ECO:0000313" key="4">
    <source>
        <dbReference type="Proteomes" id="UP000618591"/>
    </source>
</evidence>
<dbReference type="Pfam" id="PF05036">
    <property type="entry name" value="SPOR"/>
    <property type="match status" value="1"/>
</dbReference>
<dbReference type="SUPFAM" id="SSF110997">
    <property type="entry name" value="Sporulation related repeat"/>
    <property type="match status" value="1"/>
</dbReference>
<evidence type="ECO:0000256" key="1">
    <source>
        <dbReference type="SAM" id="MobiDB-lite"/>
    </source>
</evidence>
<dbReference type="PANTHER" id="PTHR34183:SF1">
    <property type="entry name" value="ENDOLYTIC PEPTIDOGLYCAN TRANSGLYCOSYLASE RLPA"/>
    <property type="match status" value="1"/>
</dbReference>
<evidence type="ECO:0000313" key="3">
    <source>
        <dbReference type="EMBL" id="GGA48495.1"/>
    </source>
</evidence>
<feature type="compositionally biased region" description="Low complexity" evidence="1">
    <location>
        <begin position="211"/>
        <end position="227"/>
    </location>
</feature>
<proteinExistence type="predicted"/>
<protein>
    <recommendedName>
        <fullName evidence="2">SPOR domain-containing protein</fullName>
    </recommendedName>
</protein>
<gene>
    <name evidence="3" type="ORF">GCM10011395_18550</name>
</gene>
<reference evidence="4" key="1">
    <citation type="journal article" date="2019" name="Int. J. Syst. Evol. Microbiol.">
        <title>The Global Catalogue of Microorganisms (GCM) 10K type strain sequencing project: providing services to taxonomists for standard genome sequencing and annotation.</title>
        <authorList>
            <consortium name="The Broad Institute Genomics Platform"/>
            <consortium name="The Broad Institute Genome Sequencing Center for Infectious Disease"/>
            <person name="Wu L."/>
            <person name="Ma J."/>
        </authorList>
    </citation>
    <scope>NUCLEOTIDE SEQUENCE [LARGE SCALE GENOMIC DNA]</scope>
    <source>
        <strain evidence="4">CGMCC 1.10106</strain>
    </source>
</reference>
<keyword evidence="4" id="KW-1185">Reference proteome</keyword>
<dbReference type="InterPro" id="IPR036680">
    <property type="entry name" value="SPOR-like_sf"/>
</dbReference>
<accession>A0ABQ1GQP0</accession>
<feature type="domain" description="SPOR" evidence="2">
    <location>
        <begin position="242"/>
        <end position="302"/>
    </location>
</feature>
<dbReference type="RefSeq" id="WP_188446751.1">
    <property type="nucleotide sequence ID" value="NZ_BMDW01000009.1"/>
</dbReference>
<feature type="region of interest" description="Disordered" evidence="1">
    <location>
        <begin position="203"/>
        <end position="227"/>
    </location>
</feature>
<comment type="caution">
    <text evidence="3">The sequence shown here is derived from an EMBL/GenBank/DDBJ whole genome shotgun (WGS) entry which is preliminary data.</text>
</comment>
<feature type="region of interest" description="Disordered" evidence="1">
    <location>
        <begin position="63"/>
        <end position="89"/>
    </location>
</feature>
<name>A0ABQ1GQP0_9SPHN</name>
<dbReference type="PANTHER" id="PTHR34183">
    <property type="entry name" value="ENDOLYTIC PEPTIDOGLYCAN TRANSGLYCOSYLASE RLPA"/>
    <property type="match status" value="1"/>
</dbReference>
<sequence>MPLLLGLLLAGCGGGYGVGPAIALPPGSALAGAPGAGQRRIDVAGDRVPMNPELSSAAAIAQVPRPSDVPPEVSGNRGPRGTSGETHDDGVGYAALMAEQPEARWSKVAVGVGYAGLPAGALVELTALDTGRTIVALVVARETGGGLVALSPGAAQALGVGDRAAVRVRSVVSSPQDEMALRSGRSASARLDAPPALLTALRRNLPGGSGPQRATTPTRAPARPPVRAAASAPVAAPSQRAVGGWYVQVAALSSSARATALARDLGGRVAASGGLYRVQLGPFAHSADAARARDGVARRGYGDARILHSE</sequence>
<evidence type="ECO:0000259" key="2">
    <source>
        <dbReference type="Pfam" id="PF05036"/>
    </source>
</evidence>
<dbReference type="Gene3D" id="3.30.70.1070">
    <property type="entry name" value="Sporulation related repeat"/>
    <property type="match status" value="1"/>
</dbReference>
<organism evidence="3 4">
    <name type="scientific">Sphingomonas psychrolutea</name>
    <dbReference type="NCBI Taxonomy" id="1259676"/>
    <lineage>
        <taxon>Bacteria</taxon>
        <taxon>Pseudomonadati</taxon>
        <taxon>Pseudomonadota</taxon>
        <taxon>Alphaproteobacteria</taxon>
        <taxon>Sphingomonadales</taxon>
        <taxon>Sphingomonadaceae</taxon>
        <taxon>Sphingomonas</taxon>
    </lineage>
</organism>
<dbReference type="EMBL" id="BMDW01000009">
    <property type="protein sequence ID" value="GGA48495.1"/>
    <property type="molecule type" value="Genomic_DNA"/>
</dbReference>